<dbReference type="InterPro" id="IPR001901">
    <property type="entry name" value="Translocase_SecE/Sec61-g"/>
</dbReference>
<comment type="similarity">
    <text evidence="9">Belongs to the SecE/SEC61-gamma family.</text>
</comment>
<dbReference type="EMBL" id="JAWHPR010000002">
    <property type="protein sequence ID" value="MDU8687883.1"/>
    <property type="molecule type" value="Genomic_DNA"/>
</dbReference>
<evidence type="ECO:0000256" key="4">
    <source>
        <dbReference type="ARBA" id="ARBA00022692"/>
    </source>
</evidence>
<keyword evidence="6 9" id="KW-1133">Transmembrane helix</keyword>
<reference evidence="10 11" key="1">
    <citation type="submission" date="2023-10" db="EMBL/GenBank/DDBJ databases">
        <title>Host Genetic Regulation of Human Gut Microbial Structural Variation.</title>
        <authorList>
            <person name="Harmsen H.J.M."/>
        </authorList>
    </citation>
    <scope>NUCLEOTIDE SEQUENCE [LARGE SCALE GENOMIC DNA]</scope>
    <source>
        <strain evidence="10 11">HTF-F</strain>
    </source>
</reference>
<comment type="subcellular location">
    <subcellularLocation>
        <location evidence="9">Cell membrane</location>
        <topology evidence="9">Single-pass membrane protein</topology>
    </subcellularLocation>
    <subcellularLocation>
        <location evidence="1">Membrane</location>
    </subcellularLocation>
</comment>
<keyword evidence="8 9" id="KW-0472">Membrane</keyword>
<gene>
    <name evidence="9 10" type="primary">secE</name>
    <name evidence="10" type="ORF">RX402_03845</name>
</gene>
<keyword evidence="11" id="KW-1185">Reference proteome</keyword>
<dbReference type="InterPro" id="IPR038379">
    <property type="entry name" value="SecE_sf"/>
</dbReference>
<organism evidence="10 11">
    <name type="scientific">Faecalibacterium wellingii</name>
    <dbReference type="NCBI Taxonomy" id="2929491"/>
    <lineage>
        <taxon>Bacteria</taxon>
        <taxon>Bacillati</taxon>
        <taxon>Bacillota</taxon>
        <taxon>Clostridia</taxon>
        <taxon>Eubacteriales</taxon>
        <taxon>Oscillospiraceae</taxon>
        <taxon>Faecalibacterium</taxon>
    </lineage>
</organism>
<dbReference type="HAMAP" id="MF_00422">
    <property type="entry name" value="SecE"/>
    <property type="match status" value="1"/>
</dbReference>
<sequence length="83" mass="8845">MADKTENKPGFVARAKAAVKNFGARVSKFFRDTKSELKKVVWPSKADVKTNTIVVLITVAIAAVVMILLDAIFGGILGLIIGA</sequence>
<comment type="subunit">
    <text evidence="9">Component of the Sec protein translocase complex. Heterotrimer consisting of SecY, SecE and SecG subunits. The heterotrimers can form oligomers, although 1 heterotrimer is thought to be able to translocate proteins. Interacts with the ribosome. Interacts with SecDF, and other proteins may be involved. Interacts with SecA.</text>
</comment>
<keyword evidence="4 9" id="KW-0812">Transmembrane</keyword>
<keyword evidence="2 9" id="KW-0813">Transport</keyword>
<evidence type="ECO:0000256" key="8">
    <source>
        <dbReference type="ARBA" id="ARBA00023136"/>
    </source>
</evidence>
<evidence type="ECO:0000313" key="10">
    <source>
        <dbReference type="EMBL" id="MDU8687883.1"/>
    </source>
</evidence>
<feature type="transmembrane region" description="Helical" evidence="9">
    <location>
        <begin position="53"/>
        <end position="81"/>
    </location>
</feature>
<dbReference type="PANTHER" id="PTHR33910">
    <property type="entry name" value="PROTEIN TRANSLOCASE SUBUNIT SECE"/>
    <property type="match status" value="1"/>
</dbReference>
<proteinExistence type="inferred from homology"/>
<dbReference type="InterPro" id="IPR005807">
    <property type="entry name" value="SecE_bac"/>
</dbReference>
<keyword evidence="7 9" id="KW-0811">Translocation</keyword>
<evidence type="ECO:0000256" key="1">
    <source>
        <dbReference type="ARBA" id="ARBA00004370"/>
    </source>
</evidence>
<protein>
    <recommendedName>
        <fullName evidence="9">Protein translocase subunit SecE</fullName>
    </recommendedName>
</protein>
<dbReference type="Gene3D" id="1.20.5.1030">
    <property type="entry name" value="Preprotein translocase secy subunit"/>
    <property type="match status" value="1"/>
</dbReference>
<evidence type="ECO:0000256" key="2">
    <source>
        <dbReference type="ARBA" id="ARBA00022448"/>
    </source>
</evidence>
<dbReference type="NCBIfam" id="TIGR00964">
    <property type="entry name" value="secE_bact"/>
    <property type="match status" value="1"/>
</dbReference>
<dbReference type="PANTHER" id="PTHR33910:SF1">
    <property type="entry name" value="PROTEIN TRANSLOCASE SUBUNIT SECE"/>
    <property type="match status" value="1"/>
</dbReference>
<dbReference type="RefSeq" id="WP_249237181.1">
    <property type="nucleotide sequence ID" value="NZ_CP094473.1"/>
</dbReference>
<keyword evidence="5 9" id="KW-0653">Protein transport</keyword>
<name>A0ABU3TX52_9FIRM</name>
<comment type="function">
    <text evidence="9">Essential subunit of the Sec protein translocation channel SecYEG. Clamps together the 2 halves of SecY. May contact the channel plug during translocation.</text>
</comment>
<evidence type="ECO:0000256" key="7">
    <source>
        <dbReference type="ARBA" id="ARBA00023010"/>
    </source>
</evidence>
<comment type="caution">
    <text evidence="10">The sequence shown here is derived from an EMBL/GenBank/DDBJ whole genome shotgun (WGS) entry which is preliminary data.</text>
</comment>
<keyword evidence="3 9" id="KW-1003">Cell membrane</keyword>
<evidence type="ECO:0000256" key="3">
    <source>
        <dbReference type="ARBA" id="ARBA00022475"/>
    </source>
</evidence>
<accession>A0ABU3TX52</accession>
<evidence type="ECO:0000256" key="9">
    <source>
        <dbReference type="HAMAP-Rule" id="MF_00422"/>
    </source>
</evidence>
<evidence type="ECO:0000256" key="6">
    <source>
        <dbReference type="ARBA" id="ARBA00022989"/>
    </source>
</evidence>
<dbReference type="Proteomes" id="UP001263246">
    <property type="component" value="Unassembled WGS sequence"/>
</dbReference>
<evidence type="ECO:0000256" key="5">
    <source>
        <dbReference type="ARBA" id="ARBA00022927"/>
    </source>
</evidence>
<dbReference type="Pfam" id="PF00584">
    <property type="entry name" value="SecE"/>
    <property type="match status" value="1"/>
</dbReference>
<evidence type="ECO:0000313" key="11">
    <source>
        <dbReference type="Proteomes" id="UP001263246"/>
    </source>
</evidence>